<keyword evidence="2" id="KW-1185">Reference proteome</keyword>
<dbReference type="Proteomes" id="UP000789366">
    <property type="component" value="Unassembled WGS sequence"/>
</dbReference>
<dbReference type="EMBL" id="CAJVPW010000929">
    <property type="protein sequence ID" value="CAG8469918.1"/>
    <property type="molecule type" value="Genomic_DNA"/>
</dbReference>
<accession>A0ACA9KF93</accession>
<gene>
    <name evidence="1" type="ORF">SPELUC_LOCUS1645</name>
</gene>
<sequence length="279" mass="32163">TGILEMKLDGNSDLKQASENLKSHQRWKKQKKKCFENKFEYGSLFDERKDIIKFRECVKNITLCYDGKCTRPSYEGMYVAEQSNEDFLLGINKDEFDLHDPDSNYNMLNDDSISSVTVIENLVIENTGNDISEISNVNASEIDNVSKNNEIEPLFVWDESAFEKAKMLADEKECNYDDEIEWEDLDYESSEIVLSTIQSMESLNYFLENNCGHLFQHQGSESQPFSCKDKHKDDTTQALKLLGQWILNVAASDNPTQKELLLTYLNSTLSFLIKLNHIL</sequence>
<name>A0ACA9KF93_9GLOM</name>
<reference evidence="1" key="1">
    <citation type="submission" date="2021-06" db="EMBL/GenBank/DDBJ databases">
        <authorList>
            <person name="Kallberg Y."/>
            <person name="Tangrot J."/>
            <person name="Rosling A."/>
        </authorList>
    </citation>
    <scope>NUCLEOTIDE SEQUENCE</scope>
    <source>
        <strain evidence="1">28 12/20/2015</strain>
    </source>
</reference>
<comment type="caution">
    <text evidence="1">The sequence shown here is derived from an EMBL/GenBank/DDBJ whole genome shotgun (WGS) entry which is preliminary data.</text>
</comment>
<evidence type="ECO:0000313" key="2">
    <source>
        <dbReference type="Proteomes" id="UP000789366"/>
    </source>
</evidence>
<protein>
    <submittedName>
        <fullName evidence="1">15108_t:CDS:1</fullName>
    </submittedName>
</protein>
<evidence type="ECO:0000313" key="1">
    <source>
        <dbReference type="EMBL" id="CAG8469918.1"/>
    </source>
</evidence>
<proteinExistence type="predicted"/>
<organism evidence="1 2">
    <name type="scientific">Cetraspora pellucida</name>
    <dbReference type="NCBI Taxonomy" id="1433469"/>
    <lineage>
        <taxon>Eukaryota</taxon>
        <taxon>Fungi</taxon>
        <taxon>Fungi incertae sedis</taxon>
        <taxon>Mucoromycota</taxon>
        <taxon>Glomeromycotina</taxon>
        <taxon>Glomeromycetes</taxon>
        <taxon>Diversisporales</taxon>
        <taxon>Gigasporaceae</taxon>
        <taxon>Cetraspora</taxon>
    </lineage>
</organism>
<feature type="non-terminal residue" evidence="1">
    <location>
        <position position="1"/>
    </location>
</feature>